<comment type="caution">
    <text evidence="2">The sequence shown here is derived from an EMBL/GenBank/DDBJ whole genome shotgun (WGS) entry which is preliminary data.</text>
</comment>
<organism evidence="2 3">
    <name type="scientific">Limosilactobacillus reuteri</name>
    <name type="common">Lactobacillus reuteri</name>
    <dbReference type="NCBI Taxonomy" id="1598"/>
    <lineage>
        <taxon>Bacteria</taxon>
        <taxon>Bacillati</taxon>
        <taxon>Bacillota</taxon>
        <taxon>Bacilli</taxon>
        <taxon>Lactobacillales</taxon>
        <taxon>Lactobacillaceae</taxon>
        <taxon>Limosilactobacillus</taxon>
    </lineage>
</organism>
<gene>
    <name evidence="2" type="ORF">GIX77_09035</name>
</gene>
<proteinExistence type="predicted"/>
<name>A0A6A8DHV8_LIMRT</name>
<protein>
    <submittedName>
        <fullName evidence="2">Uncharacterized protein</fullName>
    </submittedName>
</protein>
<dbReference type="AlphaFoldDB" id="A0A6A8DHV8"/>
<feature type="compositionally biased region" description="Low complexity" evidence="1">
    <location>
        <begin position="51"/>
        <end position="64"/>
    </location>
</feature>
<dbReference type="RefSeq" id="WP_153700611.1">
    <property type="nucleotide sequence ID" value="NZ_JAJGUJ010000072.1"/>
</dbReference>
<reference evidence="2 3" key="1">
    <citation type="submission" date="2019-11" db="EMBL/GenBank/DDBJ databases">
        <title>Draft genome sequence of 12 host-associated Lactobacillus reuteri rodent strains.</title>
        <authorList>
            <person name="Zhang S."/>
            <person name="Ozcam M."/>
            <person name="Van Pijkeren J.P."/>
        </authorList>
    </citation>
    <scope>NUCLEOTIDE SEQUENCE [LARGE SCALE GENOMIC DNA]</scope>
    <source>
        <strain evidence="2 3">CR</strain>
    </source>
</reference>
<sequence>MKQIKWVLLTIVVLCLFICSYFAGKVFNQSSIQTEQVSSKKIAKNKDRVSESSSQTKSVASSSSKSEEKLDYETITPMQTAAAIAYYGQHKVGKTIWKDIFDGADDLDIYQNDNADGLNVKGRGNSWMLHPSQEGGSHMATYTVGADGEVAFYDISAVNKDDDKDPYATVNLRDIINYVNDQGAVDQIKDKAQHIHLQQ</sequence>
<accession>A0A6A8DHV8</accession>
<evidence type="ECO:0000256" key="1">
    <source>
        <dbReference type="SAM" id="MobiDB-lite"/>
    </source>
</evidence>
<dbReference type="Proteomes" id="UP000470878">
    <property type="component" value="Unassembled WGS sequence"/>
</dbReference>
<feature type="region of interest" description="Disordered" evidence="1">
    <location>
        <begin position="43"/>
        <end position="64"/>
    </location>
</feature>
<evidence type="ECO:0000313" key="2">
    <source>
        <dbReference type="EMBL" id="MRH80904.1"/>
    </source>
</evidence>
<evidence type="ECO:0000313" key="3">
    <source>
        <dbReference type="Proteomes" id="UP000470878"/>
    </source>
</evidence>
<dbReference type="EMBL" id="WJMX01000017">
    <property type="protein sequence ID" value="MRH80904.1"/>
    <property type="molecule type" value="Genomic_DNA"/>
</dbReference>